<proteinExistence type="inferred from homology"/>
<evidence type="ECO:0000256" key="2">
    <source>
        <dbReference type="ARBA" id="ARBA00008307"/>
    </source>
</evidence>
<evidence type="ECO:0000256" key="8">
    <source>
        <dbReference type="ARBA" id="ARBA00022842"/>
    </source>
</evidence>
<dbReference type="InterPro" id="IPR046906">
    <property type="entry name" value="Mab-21_HhH/H2TH-like"/>
</dbReference>
<dbReference type="InterPro" id="IPR024810">
    <property type="entry name" value="MAB21L/cGLR"/>
</dbReference>
<dbReference type="Gene3D" id="1.10.1410.40">
    <property type="match status" value="1"/>
</dbReference>
<dbReference type="EMBL" id="CALNXK010000829">
    <property type="protein sequence ID" value="CAH3190230.1"/>
    <property type="molecule type" value="Genomic_DNA"/>
</dbReference>
<comment type="similarity">
    <text evidence="2">Belongs to the mab-21 family.</text>
</comment>
<dbReference type="Proteomes" id="UP001159405">
    <property type="component" value="Unassembled WGS sequence"/>
</dbReference>
<reference evidence="12 13" key="1">
    <citation type="submission" date="2022-05" db="EMBL/GenBank/DDBJ databases">
        <authorList>
            <consortium name="Genoscope - CEA"/>
            <person name="William W."/>
        </authorList>
    </citation>
    <scope>NUCLEOTIDE SEQUENCE [LARGE SCALE GENOMIC DNA]</scope>
</reference>
<keyword evidence="6" id="KW-0547">Nucleotide-binding</keyword>
<protein>
    <submittedName>
        <fullName evidence="12">Uncharacterized protein</fullName>
    </submittedName>
</protein>
<feature type="domain" description="Mab-21-like HhH/H2TH-like" evidence="11">
    <location>
        <begin position="196"/>
        <end position="291"/>
    </location>
</feature>
<evidence type="ECO:0000313" key="12">
    <source>
        <dbReference type="EMBL" id="CAH3190230.1"/>
    </source>
</evidence>
<dbReference type="SMART" id="SM01265">
    <property type="entry name" value="Mab-21"/>
    <property type="match status" value="1"/>
</dbReference>
<keyword evidence="3" id="KW-0808">Transferase</keyword>
<evidence type="ECO:0000256" key="3">
    <source>
        <dbReference type="ARBA" id="ARBA00022679"/>
    </source>
</evidence>
<dbReference type="PANTHER" id="PTHR10656:SF42">
    <property type="entry name" value="CYCLIC GMP-AMP SYNTHASE-LIKE PROTEIN-RELATED"/>
    <property type="match status" value="1"/>
</dbReference>
<accession>A0ABN8SGV9</accession>
<keyword evidence="4" id="KW-0548">Nucleotidyltransferase</keyword>
<dbReference type="Pfam" id="PF03281">
    <property type="entry name" value="Mab-21"/>
    <property type="match status" value="1"/>
</dbReference>
<evidence type="ECO:0000259" key="11">
    <source>
        <dbReference type="Pfam" id="PF20266"/>
    </source>
</evidence>
<keyword evidence="7" id="KW-0067">ATP-binding</keyword>
<keyword evidence="13" id="KW-1185">Reference proteome</keyword>
<dbReference type="PANTHER" id="PTHR10656">
    <property type="entry name" value="CELL FATE DETERMINING PROTEIN MAB21-RELATED"/>
    <property type="match status" value="1"/>
</dbReference>
<sequence length="371" mass="42947">MHFTSLFIHETDMPFWNWMLAGVKLTKKLRDFSVKEVKIAEADQARSRRLRLKTEASDEVDIMVVLKTHKPWLWGDPEVLVEDVGKAGYALLKARDDSKLLRYANSEGYIDPERLRNGWFHGLVARAVNAFNERFPNSDERLSVHYHGPAIQVVIKEKQTYNLLLSVDLVPCFETGNDQYFEKYMLLCMDRDDHGCRHELLRIVKTIVKRERTSLGALQSYHVKSAFVHYITKNRHDWAGRNSLGKHFLGFLRELLSFVERGKLPVLWQPRVNLLEEMEPVVLQQMANRLKRILRSEAEMDHFLSRIRLVQGECTMAELASCTFKDYAMACIGFVLELLAKLAVLALVILLCFFLVAICLVIEKEKKNIPA</sequence>
<evidence type="ECO:0000256" key="7">
    <source>
        <dbReference type="ARBA" id="ARBA00022840"/>
    </source>
</evidence>
<evidence type="ECO:0000256" key="1">
    <source>
        <dbReference type="ARBA" id="ARBA00001946"/>
    </source>
</evidence>
<evidence type="ECO:0000256" key="6">
    <source>
        <dbReference type="ARBA" id="ARBA00022741"/>
    </source>
</evidence>
<evidence type="ECO:0000256" key="9">
    <source>
        <dbReference type="SAM" id="Phobius"/>
    </source>
</evidence>
<comment type="caution">
    <text evidence="12">The sequence shown here is derived from an EMBL/GenBank/DDBJ whole genome shotgun (WGS) entry which is preliminary data.</text>
</comment>
<organism evidence="12 13">
    <name type="scientific">Porites lobata</name>
    <dbReference type="NCBI Taxonomy" id="104759"/>
    <lineage>
        <taxon>Eukaryota</taxon>
        <taxon>Metazoa</taxon>
        <taxon>Cnidaria</taxon>
        <taxon>Anthozoa</taxon>
        <taxon>Hexacorallia</taxon>
        <taxon>Scleractinia</taxon>
        <taxon>Fungiina</taxon>
        <taxon>Poritidae</taxon>
        <taxon>Porites</taxon>
    </lineage>
</organism>
<keyword evidence="8" id="KW-0460">Magnesium</keyword>
<dbReference type="Pfam" id="PF20266">
    <property type="entry name" value="Mab-21_C"/>
    <property type="match status" value="1"/>
</dbReference>
<evidence type="ECO:0000259" key="10">
    <source>
        <dbReference type="Pfam" id="PF03281"/>
    </source>
</evidence>
<feature type="domain" description="Mab-21-like nucleotidyltransferase" evidence="10">
    <location>
        <begin position="52"/>
        <end position="177"/>
    </location>
</feature>
<keyword evidence="9" id="KW-0472">Membrane</keyword>
<evidence type="ECO:0000256" key="4">
    <source>
        <dbReference type="ARBA" id="ARBA00022695"/>
    </source>
</evidence>
<gene>
    <name evidence="12" type="ORF">PLOB_00046622</name>
</gene>
<keyword evidence="9" id="KW-0812">Transmembrane</keyword>
<keyword evidence="9" id="KW-1133">Transmembrane helix</keyword>
<evidence type="ECO:0000256" key="5">
    <source>
        <dbReference type="ARBA" id="ARBA00022723"/>
    </source>
</evidence>
<dbReference type="InterPro" id="IPR046903">
    <property type="entry name" value="Mab-21-like_nuc_Trfase"/>
</dbReference>
<keyword evidence="5" id="KW-0479">Metal-binding</keyword>
<name>A0ABN8SGV9_9CNID</name>
<comment type="cofactor">
    <cofactor evidence="1">
        <name>Mg(2+)</name>
        <dbReference type="ChEBI" id="CHEBI:18420"/>
    </cofactor>
</comment>
<evidence type="ECO:0000313" key="13">
    <source>
        <dbReference type="Proteomes" id="UP001159405"/>
    </source>
</evidence>
<feature type="transmembrane region" description="Helical" evidence="9">
    <location>
        <begin position="338"/>
        <end position="362"/>
    </location>
</feature>
<dbReference type="Gene3D" id="3.30.460.90">
    <property type="match status" value="1"/>
</dbReference>